<feature type="transmembrane region" description="Helical" evidence="9">
    <location>
        <begin position="409"/>
        <end position="429"/>
    </location>
</feature>
<proteinExistence type="inferred from homology"/>
<evidence type="ECO:0000313" key="10">
    <source>
        <dbReference type="EMBL" id="AWI84795.1"/>
    </source>
</evidence>
<name>A0A2U8HJ51_9RHOB</name>
<dbReference type="OrthoDB" id="9811975at2"/>
<dbReference type="GO" id="GO:0022857">
    <property type="term" value="F:transmembrane transporter activity"/>
    <property type="evidence" value="ECO:0007669"/>
    <property type="project" value="InterPro"/>
</dbReference>
<feature type="region of interest" description="Disordered" evidence="8">
    <location>
        <begin position="18"/>
        <end position="89"/>
    </location>
</feature>
<keyword evidence="6 9" id="KW-1133">Transmembrane helix</keyword>
<sequence>MAAGWLGDDFRARSGCDRAWHHGAAQPPRRRRGGETRVSGKRSGCQPAARSACGTSDRDARAFDEPDASGRRRGRGPFDGPERHRSYAVSVSRRTRSGPLTGLGSFVLAGGVALTLATCCAVLFGEISVTPREALSTLANRLFGLDLAVDPIRDGIVWHYRLSRAVVAMCAGASLAICGVVLQALLRNPLAEPYLLGISAGASTGAVLVIVLALGAGAVTVSAGAMAGALLAFGFVAVLSFGAGRGAERVILAGIAGSQLFNAATSFIVTSSASAEQTRGIMFWLLGSLGGVRWPDAGLALPVLLVGLSVCLYRARALDAFAFGEDAAASLGVDVARVRVELLGLTALLTACVVSIVGAVGFVGLVIPHATRFFVGPAHGRLILGSALAGAAFMVLADVLSRLVLPGQVLPIGVITALFGAPAFAVLLWRSRGRQ</sequence>
<evidence type="ECO:0000256" key="1">
    <source>
        <dbReference type="ARBA" id="ARBA00004651"/>
    </source>
</evidence>
<keyword evidence="7 9" id="KW-0472">Membrane</keyword>
<dbReference type="PANTHER" id="PTHR30472">
    <property type="entry name" value="FERRIC ENTEROBACTIN TRANSPORT SYSTEM PERMEASE PROTEIN"/>
    <property type="match status" value="1"/>
</dbReference>
<gene>
    <name evidence="10" type="ORF">CEW88_13450</name>
</gene>
<dbReference type="GO" id="GO:0005886">
    <property type="term" value="C:plasma membrane"/>
    <property type="evidence" value="ECO:0007669"/>
    <property type="project" value="UniProtKB-SubCell"/>
</dbReference>
<evidence type="ECO:0000256" key="5">
    <source>
        <dbReference type="ARBA" id="ARBA00022692"/>
    </source>
</evidence>
<keyword evidence="3" id="KW-0813">Transport</keyword>
<evidence type="ECO:0000256" key="6">
    <source>
        <dbReference type="ARBA" id="ARBA00022989"/>
    </source>
</evidence>
<dbReference type="CDD" id="cd06550">
    <property type="entry name" value="TM_ABC_iron-siderophores_like"/>
    <property type="match status" value="1"/>
</dbReference>
<protein>
    <submittedName>
        <fullName evidence="10">ABC transporter permease</fullName>
    </submittedName>
</protein>
<feature type="transmembrane region" description="Helical" evidence="9">
    <location>
        <begin position="250"/>
        <end position="269"/>
    </location>
</feature>
<keyword evidence="4" id="KW-1003">Cell membrane</keyword>
<dbReference type="SUPFAM" id="SSF81345">
    <property type="entry name" value="ABC transporter involved in vitamin B12 uptake, BtuC"/>
    <property type="match status" value="1"/>
</dbReference>
<dbReference type="InterPro" id="IPR037294">
    <property type="entry name" value="ABC_BtuC-like"/>
</dbReference>
<feature type="transmembrane region" description="Helical" evidence="9">
    <location>
        <begin position="342"/>
        <end position="367"/>
    </location>
</feature>
<accession>A0A2U8HJ51</accession>
<dbReference type="Gene3D" id="1.10.3470.10">
    <property type="entry name" value="ABC transporter involved in vitamin B12 uptake, BtuC"/>
    <property type="match status" value="1"/>
</dbReference>
<keyword evidence="5 9" id="KW-0812">Transmembrane</keyword>
<comment type="subcellular location">
    <subcellularLocation>
        <location evidence="1">Cell membrane</location>
        <topology evidence="1">Multi-pass membrane protein</topology>
    </subcellularLocation>
</comment>
<dbReference type="PANTHER" id="PTHR30472:SF25">
    <property type="entry name" value="ABC TRANSPORTER PERMEASE PROTEIN MJ0876-RELATED"/>
    <property type="match status" value="1"/>
</dbReference>
<evidence type="ECO:0000256" key="8">
    <source>
        <dbReference type="SAM" id="MobiDB-lite"/>
    </source>
</evidence>
<dbReference type="InterPro" id="IPR000522">
    <property type="entry name" value="ABC_transptr_permease_BtuC"/>
</dbReference>
<dbReference type="FunFam" id="1.10.3470.10:FF:000001">
    <property type="entry name" value="Vitamin B12 ABC transporter permease BtuC"/>
    <property type="match status" value="1"/>
</dbReference>
<dbReference type="KEGG" id="ypac:CEW88_13450"/>
<dbReference type="Pfam" id="PF01032">
    <property type="entry name" value="FecCD"/>
    <property type="match status" value="1"/>
</dbReference>
<comment type="similarity">
    <text evidence="2">Belongs to the binding-protein-dependent transport system permease family. FecCD subfamily.</text>
</comment>
<reference evidence="10 11" key="1">
    <citation type="submission" date="2017-06" db="EMBL/GenBank/DDBJ databases">
        <title>Yangia sp. YSBP01 complete genome sequence.</title>
        <authorList>
            <person name="Woo J.-H."/>
            <person name="Kim H.-S."/>
        </authorList>
    </citation>
    <scope>NUCLEOTIDE SEQUENCE [LARGE SCALE GENOMIC DNA]</scope>
    <source>
        <strain evidence="10 11">YSBP01</strain>
    </source>
</reference>
<evidence type="ECO:0000313" key="11">
    <source>
        <dbReference type="Proteomes" id="UP000244915"/>
    </source>
</evidence>
<feature type="transmembrane region" description="Helical" evidence="9">
    <location>
        <begin position="103"/>
        <end position="124"/>
    </location>
</feature>
<dbReference type="Proteomes" id="UP000244915">
    <property type="component" value="Chromosome 2"/>
</dbReference>
<evidence type="ECO:0000256" key="4">
    <source>
        <dbReference type="ARBA" id="ARBA00022475"/>
    </source>
</evidence>
<organism evidence="10 11">
    <name type="scientific">Alloyangia pacifica</name>
    <dbReference type="NCBI Taxonomy" id="311180"/>
    <lineage>
        <taxon>Bacteria</taxon>
        <taxon>Pseudomonadati</taxon>
        <taxon>Pseudomonadota</taxon>
        <taxon>Alphaproteobacteria</taxon>
        <taxon>Rhodobacterales</taxon>
        <taxon>Roseobacteraceae</taxon>
        <taxon>Alloyangia</taxon>
    </lineage>
</organism>
<evidence type="ECO:0000256" key="3">
    <source>
        <dbReference type="ARBA" id="ARBA00022448"/>
    </source>
</evidence>
<feature type="transmembrane region" description="Helical" evidence="9">
    <location>
        <begin position="379"/>
        <end position="397"/>
    </location>
</feature>
<evidence type="ECO:0000256" key="2">
    <source>
        <dbReference type="ARBA" id="ARBA00007935"/>
    </source>
</evidence>
<dbReference type="EMBL" id="CP022190">
    <property type="protein sequence ID" value="AWI84795.1"/>
    <property type="molecule type" value="Genomic_DNA"/>
</dbReference>
<dbReference type="AlphaFoldDB" id="A0A2U8HJ51"/>
<feature type="transmembrane region" description="Helical" evidence="9">
    <location>
        <begin position="221"/>
        <end position="243"/>
    </location>
</feature>
<feature type="transmembrane region" description="Helical" evidence="9">
    <location>
        <begin position="165"/>
        <end position="186"/>
    </location>
</feature>
<feature type="compositionally biased region" description="Basic and acidic residues" evidence="8">
    <location>
        <begin position="56"/>
        <end position="70"/>
    </location>
</feature>
<evidence type="ECO:0000256" key="9">
    <source>
        <dbReference type="SAM" id="Phobius"/>
    </source>
</evidence>
<evidence type="ECO:0000256" key="7">
    <source>
        <dbReference type="ARBA" id="ARBA00023136"/>
    </source>
</evidence>
<feature type="transmembrane region" description="Helical" evidence="9">
    <location>
        <begin position="193"/>
        <end position="215"/>
    </location>
</feature>